<dbReference type="InterPro" id="IPR058525">
    <property type="entry name" value="DUF8212"/>
</dbReference>
<dbReference type="PANTHER" id="PTHR10622">
    <property type="entry name" value="HET DOMAIN-CONTAINING PROTEIN"/>
    <property type="match status" value="1"/>
</dbReference>
<keyword evidence="5" id="KW-1185">Reference proteome</keyword>
<evidence type="ECO:0000313" key="5">
    <source>
        <dbReference type="Proteomes" id="UP001239445"/>
    </source>
</evidence>
<dbReference type="Pfam" id="PF06985">
    <property type="entry name" value="HET"/>
    <property type="match status" value="1"/>
</dbReference>
<dbReference type="InterPro" id="IPR010730">
    <property type="entry name" value="HET"/>
</dbReference>
<dbReference type="PANTHER" id="PTHR10622:SF10">
    <property type="entry name" value="HET DOMAIN-CONTAINING PROTEIN"/>
    <property type="match status" value="1"/>
</dbReference>
<evidence type="ECO:0000256" key="1">
    <source>
        <dbReference type="SAM" id="MobiDB-lite"/>
    </source>
</evidence>
<dbReference type="EMBL" id="MU839840">
    <property type="protein sequence ID" value="KAK1752020.1"/>
    <property type="molecule type" value="Genomic_DNA"/>
</dbReference>
<dbReference type="Pfam" id="PF26640">
    <property type="entry name" value="DUF8212"/>
    <property type="match status" value="1"/>
</dbReference>
<evidence type="ECO:0000259" key="2">
    <source>
        <dbReference type="Pfam" id="PF06985"/>
    </source>
</evidence>
<feature type="non-terminal residue" evidence="4">
    <location>
        <position position="384"/>
    </location>
</feature>
<evidence type="ECO:0000313" key="4">
    <source>
        <dbReference type="EMBL" id="KAK1752020.1"/>
    </source>
</evidence>
<evidence type="ECO:0008006" key="6">
    <source>
        <dbReference type="Google" id="ProtNLM"/>
    </source>
</evidence>
<name>A0AAJ0B6C3_9PEZI</name>
<proteinExistence type="predicted"/>
<accession>A0AAJ0B6C3</accession>
<dbReference type="AlphaFoldDB" id="A0AAJ0B6C3"/>
<sequence length="384" mass="43491">MTAGPSASTRLSAQCHAQTSNNPSPTTKNAKMRLINVKTLEMHEFFGNDTPRYAILSHTWGKDEISFQDWQAALELPQLIAACQSTGATSLDAYTILRQRRFDELTTKAGYHKIISFCRLVRQGLDFWDTGPLEWVWADTCCIDKRSSSELSEAINSMFRWYRDSEICVAYLSDVPSNVDHYANDSAFRASKWFTRGWTLQELLAPKKLRFYSSDWVMILDKADKDAASLVSDITNIHIRYLNPSGPYLLPSSPCDVMYTASVSERMSWASARTTTRPEDMAYCLLGIFKIHMPMLYGEGHQAFVRLQEEIIRNSTDQTIFAWGFEMPLGPVGTDGALRGHFSQLLAPSPVWFRNGDQFDVLESDTGPSFHLTNSGLHIPLYLY</sequence>
<reference evidence="4" key="1">
    <citation type="submission" date="2023-06" db="EMBL/GenBank/DDBJ databases">
        <title>Genome-scale phylogeny and comparative genomics of the fungal order Sordariales.</title>
        <authorList>
            <consortium name="Lawrence Berkeley National Laboratory"/>
            <person name="Hensen N."/>
            <person name="Bonometti L."/>
            <person name="Westerberg I."/>
            <person name="Brannstrom I.O."/>
            <person name="Guillou S."/>
            <person name="Cros-Aarteil S."/>
            <person name="Calhoun S."/>
            <person name="Haridas S."/>
            <person name="Kuo A."/>
            <person name="Mondo S."/>
            <person name="Pangilinan J."/>
            <person name="Riley R."/>
            <person name="Labutti K."/>
            <person name="Andreopoulos B."/>
            <person name="Lipzen A."/>
            <person name="Chen C."/>
            <person name="Yanf M."/>
            <person name="Daum C."/>
            <person name="Ng V."/>
            <person name="Clum A."/>
            <person name="Steindorff A."/>
            <person name="Ohm R."/>
            <person name="Martin F."/>
            <person name="Silar P."/>
            <person name="Natvig D."/>
            <person name="Lalanne C."/>
            <person name="Gautier V."/>
            <person name="Ament-Velasquez S.L."/>
            <person name="Kruys A."/>
            <person name="Hutchinson M.I."/>
            <person name="Powell A.J."/>
            <person name="Barry K."/>
            <person name="Miller A.N."/>
            <person name="Grigoriev I.V."/>
            <person name="Debuchy R."/>
            <person name="Gladieux P."/>
            <person name="Thoren M.H."/>
            <person name="Johannesson H."/>
        </authorList>
    </citation>
    <scope>NUCLEOTIDE SEQUENCE</scope>
    <source>
        <strain evidence="4">PSN4</strain>
    </source>
</reference>
<evidence type="ECO:0000259" key="3">
    <source>
        <dbReference type="Pfam" id="PF26640"/>
    </source>
</evidence>
<feature type="domain" description="Heterokaryon incompatibility" evidence="2">
    <location>
        <begin position="53"/>
        <end position="175"/>
    </location>
</feature>
<dbReference type="Proteomes" id="UP001239445">
    <property type="component" value="Unassembled WGS sequence"/>
</dbReference>
<organism evidence="4 5">
    <name type="scientific">Echria macrotheca</name>
    <dbReference type="NCBI Taxonomy" id="438768"/>
    <lineage>
        <taxon>Eukaryota</taxon>
        <taxon>Fungi</taxon>
        <taxon>Dikarya</taxon>
        <taxon>Ascomycota</taxon>
        <taxon>Pezizomycotina</taxon>
        <taxon>Sordariomycetes</taxon>
        <taxon>Sordariomycetidae</taxon>
        <taxon>Sordariales</taxon>
        <taxon>Schizotheciaceae</taxon>
        <taxon>Echria</taxon>
    </lineage>
</organism>
<feature type="compositionally biased region" description="Polar residues" evidence="1">
    <location>
        <begin position="1"/>
        <end position="29"/>
    </location>
</feature>
<feature type="region of interest" description="Disordered" evidence="1">
    <location>
        <begin position="1"/>
        <end position="30"/>
    </location>
</feature>
<feature type="domain" description="DUF8212" evidence="3">
    <location>
        <begin position="302"/>
        <end position="324"/>
    </location>
</feature>
<comment type="caution">
    <text evidence="4">The sequence shown here is derived from an EMBL/GenBank/DDBJ whole genome shotgun (WGS) entry which is preliminary data.</text>
</comment>
<gene>
    <name evidence="4" type="ORF">QBC47DRAFT_306371</name>
</gene>
<protein>
    <recommendedName>
        <fullName evidence="6">Heterokaryon incompatibility domain-containing protein</fullName>
    </recommendedName>
</protein>